<evidence type="ECO:0000259" key="3">
    <source>
        <dbReference type="PROSITE" id="PS51194"/>
    </source>
</evidence>
<gene>
    <name evidence="4" type="ORF">DXZ20_26510</name>
</gene>
<feature type="region of interest" description="Disordered" evidence="1">
    <location>
        <begin position="1"/>
        <end position="26"/>
    </location>
</feature>
<dbReference type="Pfam" id="PF00271">
    <property type="entry name" value="Helicase_C"/>
    <property type="match status" value="1"/>
</dbReference>
<feature type="domain" description="Helicase ATP-binding" evidence="2">
    <location>
        <begin position="44"/>
        <end position="194"/>
    </location>
</feature>
<evidence type="ECO:0000259" key="2">
    <source>
        <dbReference type="PROSITE" id="PS51192"/>
    </source>
</evidence>
<dbReference type="AlphaFoldDB" id="A0A6M0RTQ1"/>
<dbReference type="InterPro" id="IPR050742">
    <property type="entry name" value="Helicase_Restrict-Modif_Enz"/>
</dbReference>
<proteinExistence type="predicted"/>
<evidence type="ECO:0000313" key="5">
    <source>
        <dbReference type="Proteomes" id="UP000481033"/>
    </source>
</evidence>
<dbReference type="PROSITE" id="PS51194">
    <property type="entry name" value="HELICASE_CTER"/>
    <property type="match status" value="1"/>
</dbReference>
<dbReference type="InterPro" id="IPR014001">
    <property type="entry name" value="Helicase_ATP-bd"/>
</dbReference>
<dbReference type="PANTHER" id="PTHR47396">
    <property type="entry name" value="TYPE I RESTRICTION ENZYME ECOKI R PROTEIN"/>
    <property type="match status" value="1"/>
</dbReference>
<keyword evidence="4" id="KW-0547">Nucleotide-binding</keyword>
<reference evidence="4 5" key="1">
    <citation type="journal article" date="2020" name="Microb. Ecol.">
        <title>Ecogenomics of the Marine Benthic Filamentous Cyanobacterium Adonisia.</title>
        <authorList>
            <person name="Walter J.M."/>
            <person name="Coutinho F.H."/>
            <person name="Leomil L."/>
            <person name="Hargreaves P.I."/>
            <person name="Campeao M.E."/>
            <person name="Vieira V.V."/>
            <person name="Silva B.S."/>
            <person name="Fistarol G.O."/>
            <person name="Salomon P.S."/>
            <person name="Sawabe T."/>
            <person name="Mino S."/>
            <person name="Hosokawa M."/>
            <person name="Miyashita H."/>
            <person name="Maruyama F."/>
            <person name="van Verk M.C."/>
            <person name="Dutilh B.E."/>
            <person name="Thompson C.C."/>
            <person name="Thompson F.L."/>
        </authorList>
    </citation>
    <scope>NUCLEOTIDE SEQUENCE [LARGE SCALE GENOMIC DNA]</scope>
    <source>
        <strain evidence="4 5">CCMR0081</strain>
    </source>
</reference>
<dbReference type="SMART" id="SM00490">
    <property type="entry name" value="HELICc"/>
    <property type="match status" value="1"/>
</dbReference>
<sequence length="553" mass="62167">MAEVPPKNQPTADPTADDAPPAKIQAAPPKLRPYQVDLVNDLYRKLNEGYSRIAIIAGTGAGKTVISGQICAHAESAGRKLMFLVHLDVLVGQTYEKMQSFGLDCGFIKAGWPENPEAPIQIASIQTMAKRRWWKNWPADVVFYDEGHITMFSQIGKQVMHKTHPDAVHLVMTATPLRLGREQLGDVLDTLVASPVPSELQQMNYLAPLKYFSMPMDSMANLEKVSTKGGDYDEKDLKTACDRPELVERIIEEWQRLVPGKRTIAFCVDVEHARNVAKEFRKAGISADTVDGNTPIKERKRLYDALGQAELLVLTSCNVISIGFDEPSVEVGLMLRPTKSSALHFQQLGRVMRISPQTGKRYGIILDQAGNLERLGFPEDIREYTLPTRSQSSGQGGPAPTKPCPACGLIVYSFIVKCPECGHQWVNDRPIMLEDMVQIYSSQQAHQINDIPTLVQLFHGHRRRAFKSNYAPTWAERSFFEHTGRKAQAEWCRGSIYGHRPSWEQQLTILDYLRKSARRLGRRDDWVAYEFEKEVGPGSWKQLAIHEGMAQSQ</sequence>
<accession>A0A6M0RTQ1</accession>
<keyword evidence="4" id="KW-0378">Hydrolase</keyword>
<dbReference type="SUPFAM" id="SSF52540">
    <property type="entry name" value="P-loop containing nucleoside triphosphate hydrolases"/>
    <property type="match status" value="1"/>
</dbReference>
<dbReference type="GO" id="GO:0016787">
    <property type="term" value="F:hydrolase activity"/>
    <property type="evidence" value="ECO:0007669"/>
    <property type="project" value="InterPro"/>
</dbReference>
<dbReference type="InterPro" id="IPR001650">
    <property type="entry name" value="Helicase_C-like"/>
</dbReference>
<feature type="compositionally biased region" description="Low complexity" evidence="1">
    <location>
        <begin position="10"/>
        <end position="26"/>
    </location>
</feature>
<dbReference type="Proteomes" id="UP000481033">
    <property type="component" value="Unassembled WGS sequence"/>
</dbReference>
<evidence type="ECO:0000313" key="4">
    <source>
        <dbReference type="EMBL" id="NEZ59132.1"/>
    </source>
</evidence>
<name>A0A6M0RTQ1_9CYAN</name>
<dbReference type="PROSITE" id="PS51192">
    <property type="entry name" value="HELICASE_ATP_BIND_1"/>
    <property type="match status" value="1"/>
</dbReference>
<protein>
    <submittedName>
        <fullName evidence="4">DEAD/DEAH box helicase</fullName>
    </submittedName>
</protein>
<keyword evidence="4" id="KW-0067">ATP-binding</keyword>
<feature type="domain" description="Helicase C-terminal" evidence="3">
    <location>
        <begin position="242"/>
        <end position="394"/>
    </location>
</feature>
<evidence type="ECO:0000256" key="1">
    <source>
        <dbReference type="SAM" id="MobiDB-lite"/>
    </source>
</evidence>
<dbReference type="GO" id="GO:0004386">
    <property type="term" value="F:helicase activity"/>
    <property type="evidence" value="ECO:0007669"/>
    <property type="project" value="UniProtKB-KW"/>
</dbReference>
<dbReference type="RefSeq" id="WP_163702084.1">
    <property type="nucleotide sequence ID" value="NZ_QXHD01000004.1"/>
</dbReference>
<dbReference type="Gene3D" id="3.40.50.300">
    <property type="entry name" value="P-loop containing nucleotide triphosphate hydrolases"/>
    <property type="match status" value="2"/>
</dbReference>
<organism evidence="4 5">
    <name type="scientific">Adonisia turfae CCMR0081</name>
    <dbReference type="NCBI Taxonomy" id="2292702"/>
    <lineage>
        <taxon>Bacteria</taxon>
        <taxon>Bacillati</taxon>
        <taxon>Cyanobacteriota</taxon>
        <taxon>Adonisia</taxon>
        <taxon>Adonisia turfae</taxon>
    </lineage>
</organism>
<dbReference type="Pfam" id="PF04851">
    <property type="entry name" value="ResIII"/>
    <property type="match status" value="1"/>
</dbReference>
<dbReference type="GO" id="GO:0005829">
    <property type="term" value="C:cytosol"/>
    <property type="evidence" value="ECO:0007669"/>
    <property type="project" value="TreeGrafter"/>
</dbReference>
<dbReference type="SMART" id="SM00487">
    <property type="entry name" value="DEXDc"/>
    <property type="match status" value="1"/>
</dbReference>
<dbReference type="EMBL" id="QXHD01000004">
    <property type="protein sequence ID" value="NEZ59132.1"/>
    <property type="molecule type" value="Genomic_DNA"/>
</dbReference>
<dbReference type="InterPro" id="IPR027417">
    <property type="entry name" value="P-loop_NTPase"/>
</dbReference>
<dbReference type="GO" id="GO:0005524">
    <property type="term" value="F:ATP binding"/>
    <property type="evidence" value="ECO:0007669"/>
    <property type="project" value="InterPro"/>
</dbReference>
<comment type="caution">
    <text evidence="4">The sequence shown here is derived from an EMBL/GenBank/DDBJ whole genome shotgun (WGS) entry which is preliminary data.</text>
</comment>
<keyword evidence="5" id="KW-1185">Reference proteome</keyword>
<dbReference type="InterPro" id="IPR006935">
    <property type="entry name" value="Helicase/UvrB_N"/>
</dbReference>
<dbReference type="GO" id="GO:0003677">
    <property type="term" value="F:DNA binding"/>
    <property type="evidence" value="ECO:0007669"/>
    <property type="project" value="InterPro"/>
</dbReference>
<keyword evidence="4" id="KW-0347">Helicase</keyword>
<dbReference type="PANTHER" id="PTHR47396:SF1">
    <property type="entry name" value="ATP-DEPENDENT HELICASE IRC3-RELATED"/>
    <property type="match status" value="1"/>
</dbReference>